<accession>A0ABV1HQ52</accession>
<gene>
    <name evidence="8" type="ORF">WMO41_13885</name>
</gene>
<dbReference type="Gene3D" id="1.10.1740.10">
    <property type="match status" value="1"/>
</dbReference>
<dbReference type="InterPro" id="IPR039425">
    <property type="entry name" value="RNA_pol_sigma-70-like"/>
</dbReference>
<evidence type="ECO:0000256" key="4">
    <source>
        <dbReference type="ARBA" id="ARBA00023125"/>
    </source>
</evidence>
<dbReference type="InterPro" id="IPR013249">
    <property type="entry name" value="RNA_pol_sigma70_r4_t2"/>
</dbReference>
<evidence type="ECO:0000256" key="3">
    <source>
        <dbReference type="ARBA" id="ARBA00023082"/>
    </source>
</evidence>
<dbReference type="Gene3D" id="1.10.10.10">
    <property type="entry name" value="Winged helix-like DNA-binding domain superfamily/Winged helix DNA-binding domain"/>
    <property type="match status" value="1"/>
</dbReference>
<evidence type="ECO:0000256" key="2">
    <source>
        <dbReference type="ARBA" id="ARBA00023015"/>
    </source>
</evidence>
<evidence type="ECO:0000259" key="6">
    <source>
        <dbReference type="Pfam" id="PF04542"/>
    </source>
</evidence>
<dbReference type="InterPro" id="IPR013324">
    <property type="entry name" value="RNA_pol_sigma_r3/r4-like"/>
</dbReference>
<dbReference type="PANTHER" id="PTHR43133">
    <property type="entry name" value="RNA POLYMERASE ECF-TYPE SIGMA FACTO"/>
    <property type="match status" value="1"/>
</dbReference>
<dbReference type="InterPro" id="IPR036388">
    <property type="entry name" value="WH-like_DNA-bd_sf"/>
</dbReference>
<comment type="similarity">
    <text evidence="1">Belongs to the sigma-70 factor family. ECF subfamily.</text>
</comment>
<keyword evidence="5" id="KW-0804">Transcription</keyword>
<dbReference type="RefSeq" id="WP_349230275.1">
    <property type="nucleotide sequence ID" value="NZ_JBBMFJ010000035.1"/>
</dbReference>
<dbReference type="SUPFAM" id="SSF88659">
    <property type="entry name" value="Sigma3 and sigma4 domains of RNA polymerase sigma factors"/>
    <property type="match status" value="1"/>
</dbReference>
<dbReference type="SUPFAM" id="SSF88946">
    <property type="entry name" value="Sigma2 domain of RNA polymerase sigma factors"/>
    <property type="match status" value="1"/>
</dbReference>
<dbReference type="PANTHER" id="PTHR43133:SF8">
    <property type="entry name" value="RNA POLYMERASE SIGMA FACTOR HI_1459-RELATED"/>
    <property type="match status" value="1"/>
</dbReference>
<dbReference type="Pfam" id="PF08281">
    <property type="entry name" value="Sigma70_r4_2"/>
    <property type="match status" value="1"/>
</dbReference>
<keyword evidence="3" id="KW-0731">Sigma factor</keyword>
<sequence length="181" mass="21306">MTDEELYRRYLDGDEKSVDELMKRYEAALILYITGYLHDVHEAEDLMIEAFAYLFTKRPAIRDGGLKAYLYKTARNMALRHKHKWKIHFSLEALEEEPESETLVEEVIQTAEQRRILHFCMEQLKSDYREALYLVYFEGMSHAEAAYLMGKAEKQIADLVYRGRKALKKKLEKEGITDAKS</sequence>
<dbReference type="NCBIfam" id="TIGR02937">
    <property type="entry name" value="sigma70-ECF"/>
    <property type="match status" value="1"/>
</dbReference>
<protein>
    <submittedName>
        <fullName evidence="8">Sigma-70 family RNA polymerase sigma factor</fullName>
    </submittedName>
</protein>
<evidence type="ECO:0000313" key="8">
    <source>
        <dbReference type="EMBL" id="MEQ2564239.1"/>
    </source>
</evidence>
<name>A0ABV1HQ52_9FIRM</name>
<evidence type="ECO:0000259" key="7">
    <source>
        <dbReference type="Pfam" id="PF08281"/>
    </source>
</evidence>
<reference evidence="8 9" key="1">
    <citation type="submission" date="2024-03" db="EMBL/GenBank/DDBJ databases">
        <title>Human intestinal bacterial collection.</title>
        <authorList>
            <person name="Pauvert C."/>
            <person name="Hitch T.C.A."/>
            <person name="Clavel T."/>
        </authorList>
    </citation>
    <scope>NUCLEOTIDE SEQUENCE [LARGE SCALE GENOMIC DNA]</scope>
    <source>
        <strain evidence="8 9">CLA-AP-H27</strain>
    </source>
</reference>
<feature type="domain" description="RNA polymerase sigma factor 70 region 4 type 2" evidence="7">
    <location>
        <begin position="115"/>
        <end position="167"/>
    </location>
</feature>
<keyword evidence="2" id="KW-0805">Transcription regulation</keyword>
<dbReference type="EMBL" id="JBBMFJ010000035">
    <property type="protein sequence ID" value="MEQ2564239.1"/>
    <property type="molecule type" value="Genomic_DNA"/>
</dbReference>
<organism evidence="8 9">
    <name type="scientific">Ventrimonas faecis</name>
    <dbReference type="NCBI Taxonomy" id="3133170"/>
    <lineage>
        <taxon>Bacteria</taxon>
        <taxon>Bacillati</taxon>
        <taxon>Bacillota</taxon>
        <taxon>Clostridia</taxon>
        <taxon>Lachnospirales</taxon>
        <taxon>Lachnospiraceae</taxon>
        <taxon>Ventrimonas</taxon>
    </lineage>
</organism>
<evidence type="ECO:0000256" key="5">
    <source>
        <dbReference type="ARBA" id="ARBA00023163"/>
    </source>
</evidence>
<dbReference type="InterPro" id="IPR007627">
    <property type="entry name" value="RNA_pol_sigma70_r2"/>
</dbReference>
<evidence type="ECO:0000313" key="9">
    <source>
        <dbReference type="Proteomes" id="UP001437460"/>
    </source>
</evidence>
<dbReference type="Proteomes" id="UP001437460">
    <property type="component" value="Unassembled WGS sequence"/>
</dbReference>
<keyword evidence="4" id="KW-0238">DNA-binding</keyword>
<dbReference type="InterPro" id="IPR013325">
    <property type="entry name" value="RNA_pol_sigma_r2"/>
</dbReference>
<feature type="domain" description="RNA polymerase sigma-70 region 2" evidence="6">
    <location>
        <begin position="21"/>
        <end position="82"/>
    </location>
</feature>
<dbReference type="InterPro" id="IPR014284">
    <property type="entry name" value="RNA_pol_sigma-70_dom"/>
</dbReference>
<evidence type="ECO:0000256" key="1">
    <source>
        <dbReference type="ARBA" id="ARBA00010641"/>
    </source>
</evidence>
<keyword evidence="9" id="KW-1185">Reference proteome</keyword>
<dbReference type="Pfam" id="PF04542">
    <property type="entry name" value="Sigma70_r2"/>
    <property type="match status" value="1"/>
</dbReference>
<comment type="caution">
    <text evidence="8">The sequence shown here is derived from an EMBL/GenBank/DDBJ whole genome shotgun (WGS) entry which is preliminary data.</text>
</comment>
<proteinExistence type="inferred from homology"/>